<feature type="region of interest" description="Disordered" evidence="1">
    <location>
        <begin position="113"/>
        <end position="145"/>
    </location>
</feature>
<reference evidence="2" key="1">
    <citation type="submission" date="2014-12" db="EMBL/GenBank/DDBJ databases">
        <title>Insight into the proteome of Arion vulgaris.</title>
        <authorList>
            <person name="Aradska J."/>
            <person name="Bulat T."/>
            <person name="Smidak R."/>
            <person name="Sarate P."/>
            <person name="Gangsoo J."/>
            <person name="Sialana F."/>
            <person name="Bilban M."/>
            <person name="Lubec G."/>
        </authorList>
    </citation>
    <scope>NUCLEOTIDE SEQUENCE</scope>
    <source>
        <tissue evidence="2">Skin</tissue>
    </source>
</reference>
<dbReference type="EMBL" id="HACG01018244">
    <property type="protein sequence ID" value="CEK65109.1"/>
    <property type="molecule type" value="Transcribed_RNA"/>
</dbReference>
<organism evidence="2">
    <name type="scientific">Arion vulgaris</name>
    <dbReference type="NCBI Taxonomy" id="1028688"/>
    <lineage>
        <taxon>Eukaryota</taxon>
        <taxon>Metazoa</taxon>
        <taxon>Spiralia</taxon>
        <taxon>Lophotrochozoa</taxon>
        <taxon>Mollusca</taxon>
        <taxon>Gastropoda</taxon>
        <taxon>Heterobranchia</taxon>
        <taxon>Euthyneura</taxon>
        <taxon>Panpulmonata</taxon>
        <taxon>Eupulmonata</taxon>
        <taxon>Stylommatophora</taxon>
        <taxon>Helicina</taxon>
        <taxon>Arionoidea</taxon>
        <taxon>Arionidae</taxon>
        <taxon>Arion</taxon>
    </lineage>
</organism>
<feature type="non-terminal residue" evidence="2">
    <location>
        <position position="1"/>
    </location>
</feature>
<feature type="compositionally biased region" description="Polar residues" evidence="1">
    <location>
        <begin position="264"/>
        <end position="275"/>
    </location>
</feature>
<evidence type="ECO:0000313" key="2">
    <source>
        <dbReference type="EMBL" id="CEK65109.1"/>
    </source>
</evidence>
<feature type="region of interest" description="Disordered" evidence="1">
    <location>
        <begin position="162"/>
        <end position="295"/>
    </location>
</feature>
<feature type="non-terminal residue" evidence="2">
    <location>
        <position position="336"/>
    </location>
</feature>
<gene>
    <name evidence="2" type="primary">ORF53931</name>
</gene>
<feature type="compositionally biased region" description="Polar residues" evidence="1">
    <location>
        <begin position="169"/>
        <end position="181"/>
    </location>
</feature>
<proteinExistence type="predicted"/>
<sequence>HENVVDCCQHHLHNHHNDHMYPVSSHHHSREIINGEIEDERNDPFEESLEQINMSEEERRSDDVSNYNPSDSDVESDGSVNEDIHNRYSEKWKRLRFQEQDNESECDEKAIIHQDSKNTATGTTAISSGIPASKTAKNGFTTNAGGSRSVVEILTRKPSPLKDLALGRKSNSNTPVINSSGSDKEQSESRNQLRRRRLTSGTTYEMVESGRNRNIPNTLGLRPSDTKIRQLSSSENEIGGVHTPEESNKATISSEEWEDRIQSDETTSSAYSSNSDVDPEDKVEEDVDEKTETAPGTFHVFNLLQPQNGSPTTSGIITQPDRVSCLIWEGSECKKL</sequence>
<protein>
    <submittedName>
        <fullName evidence="2">Uncharacterized protein</fullName>
    </submittedName>
</protein>
<feature type="compositionally biased region" description="Acidic residues" evidence="1">
    <location>
        <begin position="277"/>
        <end position="289"/>
    </location>
</feature>
<dbReference type="AlphaFoldDB" id="A0A0B6Z926"/>
<feature type="compositionally biased region" description="Polar residues" evidence="1">
    <location>
        <begin position="135"/>
        <end position="145"/>
    </location>
</feature>
<feature type="region of interest" description="Disordered" evidence="1">
    <location>
        <begin position="53"/>
        <end position="82"/>
    </location>
</feature>
<feature type="compositionally biased region" description="Polar residues" evidence="1">
    <location>
        <begin position="117"/>
        <end position="127"/>
    </location>
</feature>
<evidence type="ECO:0000256" key="1">
    <source>
        <dbReference type="SAM" id="MobiDB-lite"/>
    </source>
</evidence>
<accession>A0A0B6Z926</accession>
<name>A0A0B6Z926_9EUPU</name>